<evidence type="ECO:0000313" key="2">
    <source>
        <dbReference type="EMBL" id="GFR67572.1"/>
    </source>
</evidence>
<dbReference type="AlphaFoldDB" id="A0AAV4F2W1"/>
<sequence length="87" mass="9809">MDGTMKLKTGALMAMRSVLYFFGLTGLGGILYYFATPSANSEYQRKIQQEQGTLSRDMQDSHRNTNLLMAKLRNEAGIKNEKDKVSK</sequence>
<dbReference type="Proteomes" id="UP000762676">
    <property type="component" value="Unassembled WGS sequence"/>
</dbReference>
<protein>
    <recommendedName>
        <fullName evidence="4">Ubiquinol-cytochrome-c reductase complex assembly factor 3</fullName>
    </recommendedName>
</protein>
<dbReference type="EMBL" id="BMAT01004065">
    <property type="protein sequence ID" value="GFR67572.1"/>
    <property type="molecule type" value="Genomic_DNA"/>
</dbReference>
<keyword evidence="1" id="KW-0472">Membrane</keyword>
<proteinExistence type="predicted"/>
<keyword evidence="1" id="KW-1133">Transmembrane helix</keyword>
<evidence type="ECO:0008006" key="4">
    <source>
        <dbReference type="Google" id="ProtNLM"/>
    </source>
</evidence>
<comment type="caution">
    <text evidence="2">The sequence shown here is derived from an EMBL/GenBank/DDBJ whole genome shotgun (WGS) entry which is preliminary data.</text>
</comment>
<organism evidence="2 3">
    <name type="scientific">Elysia marginata</name>
    <dbReference type="NCBI Taxonomy" id="1093978"/>
    <lineage>
        <taxon>Eukaryota</taxon>
        <taxon>Metazoa</taxon>
        <taxon>Spiralia</taxon>
        <taxon>Lophotrochozoa</taxon>
        <taxon>Mollusca</taxon>
        <taxon>Gastropoda</taxon>
        <taxon>Heterobranchia</taxon>
        <taxon>Euthyneura</taxon>
        <taxon>Panpulmonata</taxon>
        <taxon>Sacoglossa</taxon>
        <taxon>Placobranchoidea</taxon>
        <taxon>Plakobranchidae</taxon>
        <taxon>Elysia</taxon>
    </lineage>
</organism>
<keyword evidence="3" id="KW-1185">Reference proteome</keyword>
<reference evidence="2 3" key="1">
    <citation type="journal article" date="2021" name="Elife">
        <title>Chloroplast acquisition without the gene transfer in kleptoplastic sea slugs, Plakobranchus ocellatus.</title>
        <authorList>
            <person name="Maeda T."/>
            <person name="Takahashi S."/>
            <person name="Yoshida T."/>
            <person name="Shimamura S."/>
            <person name="Takaki Y."/>
            <person name="Nagai Y."/>
            <person name="Toyoda A."/>
            <person name="Suzuki Y."/>
            <person name="Arimoto A."/>
            <person name="Ishii H."/>
            <person name="Satoh N."/>
            <person name="Nishiyama T."/>
            <person name="Hasebe M."/>
            <person name="Maruyama T."/>
            <person name="Minagawa J."/>
            <person name="Obokata J."/>
            <person name="Shigenobu S."/>
        </authorList>
    </citation>
    <scope>NUCLEOTIDE SEQUENCE [LARGE SCALE GENOMIC DNA]</scope>
</reference>
<keyword evidence="1" id="KW-0812">Transmembrane</keyword>
<gene>
    <name evidence="2" type="ORF">ElyMa_002002100</name>
</gene>
<evidence type="ECO:0000256" key="1">
    <source>
        <dbReference type="SAM" id="Phobius"/>
    </source>
</evidence>
<name>A0AAV4F2W1_9GAST</name>
<evidence type="ECO:0000313" key="3">
    <source>
        <dbReference type="Proteomes" id="UP000762676"/>
    </source>
</evidence>
<accession>A0AAV4F2W1</accession>
<feature type="transmembrane region" description="Helical" evidence="1">
    <location>
        <begin position="12"/>
        <end position="35"/>
    </location>
</feature>